<feature type="transmembrane region" description="Helical" evidence="1">
    <location>
        <begin position="109"/>
        <end position="136"/>
    </location>
</feature>
<feature type="transmembrane region" description="Helical" evidence="1">
    <location>
        <begin position="393"/>
        <end position="410"/>
    </location>
</feature>
<name>A0A936ZHN4_9BURK</name>
<sequence>MTEILQALMAGFATAATPVNLLWALAGCALGTAVGVLPGIGPAVAVAMLLPITAKVEITASMIFFAGIYYGAMYGGSTTSILLNTPGETGTMVTAMEGNKMARSGRAGAALATSAIGSFVAGTIATVVVTLFAPAVAEFAVKLGPPEYFMLMLLAFTTVSAVLGQSTLRGMTALLIGLAVGLVGMDQISGQARYTLGQPELLDGIEIVLVAVGLFAVAEVLHAAMYEGRRPASRNAMSRVTMSRDDWRRSVPAWLRGTAIGTPFGCIPAGGTEIPTFLSYATERKLARGAPAAEFGKAGAIEGVAGPEAANNAAVTAALIPLLTLGIPTSNTTAVLLGAFQNYGIQPGPQLFTTAAGLVWALIASLYIGNLMLLVLNLPMVKLWVQLLKIPKPQLYAGILIFATVGAYGMRQSAFDLYLLWGIGLAGVVMRRFDIPTAPVVVGMILGPLAEAQLRNAISIGEGSAAVFVQRPMSAALLVLVLAVLLLPRLVRALARRRVALA</sequence>
<keyword evidence="1" id="KW-0812">Transmembrane</keyword>
<evidence type="ECO:0000256" key="1">
    <source>
        <dbReference type="SAM" id="Phobius"/>
    </source>
</evidence>
<dbReference type="PANTHER" id="PTHR35342:SF5">
    <property type="entry name" value="TRICARBOXYLIC TRANSPORT PROTEIN"/>
    <property type="match status" value="1"/>
</dbReference>
<evidence type="ECO:0000259" key="2">
    <source>
        <dbReference type="Pfam" id="PF01970"/>
    </source>
</evidence>
<dbReference type="EMBL" id="JAEQNA010000004">
    <property type="protein sequence ID" value="MBL0421077.1"/>
    <property type="molecule type" value="Genomic_DNA"/>
</dbReference>
<dbReference type="InterPro" id="IPR002823">
    <property type="entry name" value="DUF112_TM"/>
</dbReference>
<keyword evidence="1" id="KW-0472">Membrane</keyword>
<dbReference type="Proteomes" id="UP000613011">
    <property type="component" value="Unassembled WGS sequence"/>
</dbReference>
<organism evidence="3 4">
    <name type="scientific">Ramlibacter aurantiacus</name>
    <dbReference type="NCBI Taxonomy" id="2801330"/>
    <lineage>
        <taxon>Bacteria</taxon>
        <taxon>Pseudomonadati</taxon>
        <taxon>Pseudomonadota</taxon>
        <taxon>Betaproteobacteria</taxon>
        <taxon>Burkholderiales</taxon>
        <taxon>Comamonadaceae</taxon>
        <taxon>Ramlibacter</taxon>
    </lineage>
</organism>
<dbReference type="AlphaFoldDB" id="A0A936ZHN4"/>
<dbReference type="RefSeq" id="WP_201684161.1">
    <property type="nucleotide sequence ID" value="NZ_JAEQNA010000004.1"/>
</dbReference>
<feature type="transmembrane region" description="Helical" evidence="1">
    <location>
        <begin position="201"/>
        <end position="224"/>
    </location>
</feature>
<feature type="transmembrane region" description="Helical" evidence="1">
    <location>
        <begin position="473"/>
        <end position="491"/>
    </location>
</feature>
<gene>
    <name evidence="3" type="ORF">JI739_12030</name>
</gene>
<dbReference type="Pfam" id="PF01970">
    <property type="entry name" value="TctA"/>
    <property type="match status" value="1"/>
</dbReference>
<feature type="transmembrane region" description="Helical" evidence="1">
    <location>
        <begin position="171"/>
        <end position="189"/>
    </location>
</feature>
<evidence type="ECO:0000313" key="4">
    <source>
        <dbReference type="Proteomes" id="UP000613011"/>
    </source>
</evidence>
<feature type="transmembrane region" description="Helical" evidence="1">
    <location>
        <begin position="351"/>
        <end position="373"/>
    </location>
</feature>
<protein>
    <submittedName>
        <fullName evidence="3">Tripartite tricarboxylate transporter permease</fullName>
    </submittedName>
</protein>
<evidence type="ECO:0000313" key="3">
    <source>
        <dbReference type="EMBL" id="MBL0421077.1"/>
    </source>
</evidence>
<accession>A0A936ZHN4</accession>
<keyword evidence="4" id="KW-1185">Reference proteome</keyword>
<reference evidence="3" key="1">
    <citation type="submission" date="2021-01" db="EMBL/GenBank/DDBJ databases">
        <title>Ramlibacter sp. strain AW1 16S ribosomal RNA gene Genome sequencing and assembly.</title>
        <authorList>
            <person name="Kang M."/>
        </authorList>
    </citation>
    <scope>NUCLEOTIDE SEQUENCE</scope>
    <source>
        <strain evidence="3">AW1</strain>
    </source>
</reference>
<keyword evidence="1" id="KW-1133">Transmembrane helix</keyword>
<dbReference type="PANTHER" id="PTHR35342">
    <property type="entry name" value="TRICARBOXYLIC TRANSPORT PROTEIN"/>
    <property type="match status" value="1"/>
</dbReference>
<comment type="caution">
    <text evidence="3">The sequence shown here is derived from an EMBL/GenBank/DDBJ whole genome shotgun (WGS) entry which is preliminary data.</text>
</comment>
<proteinExistence type="predicted"/>
<feature type="transmembrane region" description="Helical" evidence="1">
    <location>
        <begin position="148"/>
        <end position="164"/>
    </location>
</feature>
<feature type="domain" description="DUF112" evidence="2">
    <location>
        <begin position="21"/>
        <end position="441"/>
    </location>
</feature>